<keyword evidence="4" id="KW-0832">Ubl conjugation</keyword>
<sequence>MSYASEKLRKGYLRRKMAVIVSNVKVKEIIVRLPCLTDHDRDTIEAKTETRGNFDGMVLLLDCLKRRENWPEQLIEALEACEHPTLAAEIRAEYNALRGINDSNPSPPSSIVNAHVHPPPSATELPVPQGAEKSTSNVAPSPEPVSPPKNPVRPQADQSPAAQFTGAASLPESVPPESTDIEAAPLPSTPPPSPETQRAPVATPVPPQRELKVHQEPEENSDSDIQDITGGTGIIPEQVETGTSMISSVVPAPPSCPVEHSKTDALPCSEPLQTITEVKPPQSPPPPQKQPSVNDQSAFLTRTPEKGPVQDTTPPVGGVPGTVLEPEQTSESNTAKVVESSKQTKIAGSASTLPAATGVDFLLADDVTGYLSKPEQLISYQPQNVGSPNIPAVVEPYSGNSERLLISDGAPDPTASACNLAWSDITSTITDTGSGVPCQDYGITLNHNEPEENHYESPSRSLETQEVREHVMHVSNEVSILNLEGQTPAPQAQMFNSGTSASSTIKADTVNAHSRENYRPSYPAPSNTSSQLPDPEEKEVSCMTKNTKYIVMAAGVGAFALLVAWKLRN</sequence>
<name>A0A6P7LJN5_BETSP</name>
<keyword evidence="5" id="KW-0391">Immunity</keyword>
<keyword evidence="8" id="KW-1185">Reference proteome</keyword>
<organism evidence="8 9">
    <name type="scientific">Betta splendens</name>
    <name type="common">Siamese fighting fish</name>
    <dbReference type="NCBI Taxonomy" id="158456"/>
    <lineage>
        <taxon>Eukaryota</taxon>
        <taxon>Metazoa</taxon>
        <taxon>Chordata</taxon>
        <taxon>Craniata</taxon>
        <taxon>Vertebrata</taxon>
        <taxon>Euteleostomi</taxon>
        <taxon>Actinopterygii</taxon>
        <taxon>Neopterygii</taxon>
        <taxon>Teleostei</taxon>
        <taxon>Neoteleostei</taxon>
        <taxon>Acanthomorphata</taxon>
        <taxon>Anabantaria</taxon>
        <taxon>Anabantiformes</taxon>
        <taxon>Anabantoidei</taxon>
        <taxon>Osphronemidae</taxon>
        <taxon>Betta</taxon>
    </lineage>
</organism>
<dbReference type="KEGG" id="bspl:114848314"/>
<dbReference type="OrthoDB" id="9909785at2759"/>
<accession>A0A6P7LJN5</accession>
<feature type="region of interest" description="Disordered" evidence="6">
    <location>
        <begin position="515"/>
        <end position="539"/>
    </location>
</feature>
<dbReference type="RefSeq" id="XP_028994560.1">
    <property type="nucleotide sequence ID" value="XM_029138727.3"/>
</dbReference>
<evidence type="ECO:0000256" key="2">
    <source>
        <dbReference type="ARBA" id="ARBA00022553"/>
    </source>
</evidence>
<dbReference type="Gene3D" id="1.10.533.10">
    <property type="entry name" value="Death Domain, Fas"/>
    <property type="match status" value="1"/>
</dbReference>
<gene>
    <name evidence="9 10" type="primary">mavs</name>
</gene>
<proteinExistence type="predicted"/>
<feature type="compositionally biased region" description="Pro residues" evidence="6">
    <location>
        <begin position="141"/>
        <end position="151"/>
    </location>
</feature>
<feature type="domain" description="Caspase recruitment" evidence="7">
    <location>
        <begin position="7"/>
        <end position="93"/>
    </location>
</feature>
<dbReference type="GeneID" id="114848314"/>
<evidence type="ECO:0000256" key="5">
    <source>
        <dbReference type="ARBA" id="ARBA00022859"/>
    </source>
</evidence>
<dbReference type="InParanoid" id="A0A6P7LJN5"/>
<dbReference type="GO" id="GO:0005737">
    <property type="term" value="C:cytoplasm"/>
    <property type="evidence" value="ECO:0007669"/>
    <property type="project" value="UniProtKB-ARBA"/>
</dbReference>
<dbReference type="InterPro" id="IPR011029">
    <property type="entry name" value="DEATH-like_dom_sf"/>
</dbReference>
<protein>
    <submittedName>
        <fullName evidence="9 10">Mitochondrial antiviral-signaling protein</fullName>
    </submittedName>
</protein>
<evidence type="ECO:0000313" key="9">
    <source>
        <dbReference type="RefSeq" id="XP_028994560.1"/>
    </source>
</evidence>
<evidence type="ECO:0000313" key="10">
    <source>
        <dbReference type="RefSeq" id="XP_055361673.1"/>
    </source>
</evidence>
<evidence type="ECO:0000256" key="3">
    <source>
        <dbReference type="ARBA" id="ARBA00022588"/>
    </source>
</evidence>
<evidence type="ECO:0000313" key="8">
    <source>
        <dbReference type="Proteomes" id="UP000515150"/>
    </source>
</evidence>
<dbReference type="Proteomes" id="UP000515150">
    <property type="component" value="Chromosome 22"/>
</dbReference>
<reference evidence="9 10" key="1">
    <citation type="submission" date="2025-04" db="UniProtKB">
        <authorList>
            <consortium name="RefSeq"/>
        </authorList>
    </citation>
    <scope>IDENTIFICATION</scope>
</reference>
<evidence type="ECO:0000256" key="4">
    <source>
        <dbReference type="ARBA" id="ARBA00022843"/>
    </source>
</evidence>
<dbReference type="InterPro" id="IPR031964">
    <property type="entry name" value="CARD_dom"/>
</dbReference>
<dbReference type="GeneTree" id="ENSGT01030000234772"/>
<dbReference type="GO" id="GO:0045087">
    <property type="term" value="P:innate immune response"/>
    <property type="evidence" value="ECO:0007669"/>
    <property type="project" value="UniProtKB-KW"/>
</dbReference>
<evidence type="ECO:0000259" key="7">
    <source>
        <dbReference type="Pfam" id="PF16739"/>
    </source>
</evidence>
<dbReference type="AlphaFoldDB" id="A0A6P7LJN5"/>
<evidence type="ECO:0000256" key="6">
    <source>
        <dbReference type="SAM" id="MobiDB-lite"/>
    </source>
</evidence>
<feature type="compositionally biased region" description="Polar residues" evidence="6">
    <location>
        <begin position="327"/>
        <end position="346"/>
    </location>
</feature>
<keyword evidence="2" id="KW-0597">Phosphoprotein</keyword>
<keyword evidence="3" id="KW-0399">Innate immunity</keyword>
<evidence type="ECO:0000256" key="1">
    <source>
        <dbReference type="ARBA" id="ARBA00022499"/>
    </source>
</evidence>
<dbReference type="RefSeq" id="XP_055361673.1">
    <property type="nucleotide sequence ID" value="XM_055505698.1"/>
</dbReference>
<dbReference type="Pfam" id="PF16739">
    <property type="entry name" value="CARD_2"/>
    <property type="match status" value="1"/>
</dbReference>
<feature type="region of interest" description="Disordered" evidence="6">
    <location>
        <begin position="101"/>
        <end position="346"/>
    </location>
</feature>
<keyword evidence="1" id="KW-1017">Isopeptide bond</keyword>
<dbReference type="CTD" id="57506"/>